<organism evidence="3 4">
    <name type="scientific">Batrachochytrium salamandrivorans</name>
    <dbReference type="NCBI Taxonomy" id="1357716"/>
    <lineage>
        <taxon>Eukaryota</taxon>
        <taxon>Fungi</taxon>
        <taxon>Fungi incertae sedis</taxon>
        <taxon>Chytridiomycota</taxon>
        <taxon>Chytridiomycota incertae sedis</taxon>
        <taxon>Chytridiomycetes</taxon>
        <taxon>Rhizophydiales</taxon>
        <taxon>Rhizophydiales incertae sedis</taxon>
        <taxon>Batrachochytrium</taxon>
    </lineage>
</organism>
<dbReference type="Proteomes" id="UP001648503">
    <property type="component" value="Unassembled WGS sequence"/>
</dbReference>
<evidence type="ECO:0000313" key="4">
    <source>
        <dbReference type="Proteomes" id="UP001648503"/>
    </source>
</evidence>
<sequence>MSSFLASLSTVSSVFSAIVVYGAGVALGSTKNQFQGIATAVATTGYLAQRITFMILAEDIPDINCATANAASYSFLCIMRLAILAGLTLRARGSISMQFSVVLTSANFVAVVLGIASVGILIYQACVSPYVPGTCIQGLDRTVTFVGNIMFVIALTILTIVLSVPIFKTLAVANTTGPTTSRIHNQIRILSRFLRLFPLGLCVLITVMMVWSSHISNVFVFLVSLIFADSCQIWLLLFPMVVIAGDNGETSQGNSNSQSGLATAQTPVFIVRSPPMSTVTPHGSFSVETGDKFFSPSAYHNNTDVPF</sequence>
<comment type="caution">
    <text evidence="3">The sequence shown here is derived from an EMBL/GenBank/DDBJ whole genome shotgun (WGS) entry which is preliminary data.</text>
</comment>
<evidence type="ECO:0008006" key="5">
    <source>
        <dbReference type="Google" id="ProtNLM"/>
    </source>
</evidence>
<feature type="signal peptide" evidence="2">
    <location>
        <begin position="1"/>
        <end position="16"/>
    </location>
</feature>
<name>A0ABQ8FLD4_9FUNG</name>
<keyword evidence="1" id="KW-0472">Membrane</keyword>
<dbReference type="EMBL" id="JAFCIX010000093">
    <property type="protein sequence ID" value="KAH6598845.1"/>
    <property type="molecule type" value="Genomic_DNA"/>
</dbReference>
<feature type="chain" id="PRO_5046104205" description="G-protein coupled receptors family 3 profile domain-containing protein" evidence="2">
    <location>
        <begin position="17"/>
        <end position="307"/>
    </location>
</feature>
<evidence type="ECO:0000313" key="3">
    <source>
        <dbReference type="EMBL" id="KAH6598845.1"/>
    </source>
</evidence>
<protein>
    <recommendedName>
        <fullName evidence="5">G-protein coupled receptors family 3 profile domain-containing protein</fullName>
    </recommendedName>
</protein>
<keyword evidence="2" id="KW-0732">Signal</keyword>
<evidence type="ECO:0000256" key="2">
    <source>
        <dbReference type="SAM" id="SignalP"/>
    </source>
</evidence>
<evidence type="ECO:0000256" key="1">
    <source>
        <dbReference type="SAM" id="Phobius"/>
    </source>
</evidence>
<feature type="transmembrane region" description="Helical" evidence="1">
    <location>
        <begin position="193"/>
        <end position="212"/>
    </location>
</feature>
<reference evidence="3 4" key="1">
    <citation type="submission" date="2021-02" db="EMBL/GenBank/DDBJ databases">
        <title>Variation within the Batrachochytrium salamandrivorans European outbreak.</title>
        <authorList>
            <person name="Kelly M."/>
            <person name="Pasmans F."/>
            <person name="Shea T.P."/>
            <person name="Munoz J.F."/>
            <person name="Carranza S."/>
            <person name="Cuomo C.A."/>
            <person name="Martel A."/>
        </authorList>
    </citation>
    <scope>NUCLEOTIDE SEQUENCE [LARGE SCALE GENOMIC DNA]</scope>
    <source>
        <strain evidence="3 4">AMFP18/2</strain>
    </source>
</reference>
<keyword evidence="4" id="KW-1185">Reference proteome</keyword>
<feature type="transmembrane region" description="Helical" evidence="1">
    <location>
        <begin position="101"/>
        <end position="125"/>
    </location>
</feature>
<gene>
    <name evidence="3" type="ORF">BASA50_003352</name>
</gene>
<keyword evidence="1" id="KW-1133">Transmembrane helix</keyword>
<accession>A0ABQ8FLD4</accession>
<feature type="transmembrane region" description="Helical" evidence="1">
    <location>
        <begin position="145"/>
        <end position="172"/>
    </location>
</feature>
<keyword evidence="1" id="KW-0812">Transmembrane</keyword>
<feature type="transmembrane region" description="Helical" evidence="1">
    <location>
        <begin position="218"/>
        <end position="238"/>
    </location>
</feature>
<feature type="transmembrane region" description="Helical" evidence="1">
    <location>
        <begin position="70"/>
        <end position="89"/>
    </location>
</feature>
<proteinExistence type="predicted"/>